<comment type="caution">
    <text evidence="8">The sequence shown here is derived from an EMBL/GenBank/DDBJ whole genome shotgun (WGS) entry which is preliminary data.</text>
</comment>
<feature type="domain" description="RNA polymerase sigma factor 70 region 4 type 2" evidence="7">
    <location>
        <begin position="119"/>
        <end position="169"/>
    </location>
</feature>
<dbReference type="InterPro" id="IPR013249">
    <property type="entry name" value="RNA_pol_sigma70_r4_t2"/>
</dbReference>
<dbReference type="InterPro" id="IPR039425">
    <property type="entry name" value="RNA_pol_sigma-70-like"/>
</dbReference>
<dbReference type="InterPro" id="IPR013325">
    <property type="entry name" value="RNA_pol_sigma_r2"/>
</dbReference>
<comment type="similarity">
    <text evidence="1">Belongs to the sigma-70 factor family. ECF subfamily.</text>
</comment>
<keyword evidence="4" id="KW-0238">DNA-binding</keyword>
<dbReference type="Pfam" id="PF08281">
    <property type="entry name" value="Sigma70_r4_2"/>
    <property type="match status" value="1"/>
</dbReference>
<keyword evidence="5" id="KW-0804">Transcription</keyword>
<keyword evidence="9" id="KW-1185">Reference proteome</keyword>
<dbReference type="InterPro" id="IPR007627">
    <property type="entry name" value="RNA_pol_sigma70_r2"/>
</dbReference>
<dbReference type="PANTHER" id="PTHR43133:SF8">
    <property type="entry name" value="RNA POLYMERASE SIGMA FACTOR HI_1459-RELATED"/>
    <property type="match status" value="1"/>
</dbReference>
<dbReference type="Proteomes" id="UP001210678">
    <property type="component" value="Unassembled WGS sequence"/>
</dbReference>
<reference evidence="8 9" key="1">
    <citation type="submission" date="2023-01" db="EMBL/GenBank/DDBJ databases">
        <title>Vibrio sp. KJ40-1 sp.nov, isolated from marine algae.</title>
        <authorList>
            <person name="Butt M."/>
            <person name="Kim J.M.J."/>
            <person name="Jeon C.O.C."/>
        </authorList>
    </citation>
    <scope>NUCLEOTIDE SEQUENCE [LARGE SCALE GENOMIC DNA]</scope>
    <source>
        <strain evidence="8 9">KJ40-1</strain>
    </source>
</reference>
<name>A0ABT4YW06_9VIBR</name>
<evidence type="ECO:0000256" key="2">
    <source>
        <dbReference type="ARBA" id="ARBA00023015"/>
    </source>
</evidence>
<keyword evidence="2" id="KW-0805">Transcription regulation</keyword>
<dbReference type="EMBL" id="JAQLOI010000003">
    <property type="protein sequence ID" value="MDB1125767.1"/>
    <property type="molecule type" value="Genomic_DNA"/>
</dbReference>
<dbReference type="Gene3D" id="1.10.10.10">
    <property type="entry name" value="Winged helix-like DNA-binding domain superfamily/Winged helix DNA-binding domain"/>
    <property type="match status" value="1"/>
</dbReference>
<sequence>MKNRTDEQLMTVFGKGDQVAFTELYQRHKGPLYRYFVRQLDPSQGARAEELFQEVWFKVVDKRETYQPSAKFTTWIYKIAHNLVVDEFRKRMSEKAYNTQLDNEPSEELYDPTEQNKSAIKHCMSLLAPLQREAFLLRYESGFEPAQICSIVEAKPEAIKTRLRYALDQLRQCLARKLGGQE</sequence>
<dbReference type="Pfam" id="PF04542">
    <property type="entry name" value="Sigma70_r2"/>
    <property type="match status" value="1"/>
</dbReference>
<dbReference type="SUPFAM" id="SSF88946">
    <property type="entry name" value="Sigma2 domain of RNA polymerase sigma factors"/>
    <property type="match status" value="1"/>
</dbReference>
<organism evidence="8 9">
    <name type="scientific">Vibrio algarum</name>
    <dbReference type="NCBI Taxonomy" id="3020714"/>
    <lineage>
        <taxon>Bacteria</taxon>
        <taxon>Pseudomonadati</taxon>
        <taxon>Pseudomonadota</taxon>
        <taxon>Gammaproteobacteria</taxon>
        <taxon>Vibrionales</taxon>
        <taxon>Vibrionaceae</taxon>
        <taxon>Vibrio</taxon>
    </lineage>
</organism>
<keyword evidence="3" id="KW-0731">Sigma factor</keyword>
<dbReference type="InterPro" id="IPR036388">
    <property type="entry name" value="WH-like_DNA-bd_sf"/>
</dbReference>
<dbReference type="PANTHER" id="PTHR43133">
    <property type="entry name" value="RNA POLYMERASE ECF-TYPE SIGMA FACTO"/>
    <property type="match status" value="1"/>
</dbReference>
<dbReference type="SUPFAM" id="SSF88659">
    <property type="entry name" value="Sigma3 and sigma4 domains of RNA polymerase sigma factors"/>
    <property type="match status" value="1"/>
</dbReference>
<evidence type="ECO:0000256" key="5">
    <source>
        <dbReference type="ARBA" id="ARBA00023163"/>
    </source>
</evidence>
<accession>A0ABT4YW06</accession>
<gene>
    <name evidence="8" type="ORF">PGX00_19725</name>
</gene>
<proteinExistence type="inferred from homology"/>
<evidence type="ECO:0000259" key="7">
    <source>
        <dbReference type="Pfam" id="PF08281"/>
    </source>
</evidence>
<evidence type="ECO:0000256" key="4">
    <source>
        <dbReference type="ARBA" id="ARBA00023125"/>
    </source>
</evidence>
<dbReference type="RefSeq" id="WP_272139768.1">
    <property type="nucleotide sequence ID" value="NZ_JAQLOI010000003.1"/>
</dbReference>
<feature type="domain" description="RNA polymerase sigma-70 region 2" evidence="6">
    <location>
        <begin position="24"/>
        <end position="91"/>
    </location>
</feature>
<evidence type="ECO:0000313" key="8">
    <source>
        <dbReference type="EMBL" id="MDB1125767.1"/>
    </source>
</evidence>
<dbReference type="InterPro" id="IPR014284">
    <property type="entry name" value="RNA_pol_sigma-70_dom"/>
</dbReference>
<protein>
    <submittedName>
        <fullName evidence="8">Sigma-70 family RNA polymerase sigma factor</fullName>
    </submittedName>
</protein>
<dbReference type="NCBIfam" id="TIGR02937">
    <property type="entry name" value="sigma70-ECF"/>
    <property type="match status" value="1"/>
</dbReference>
<dbReference type="Gene3D" id="1.10.1740.10">
    <property type="match status" value="1"/>
</dbReference>
<dbReference type="InterPro" id="IPR013324">
    <property type="entry name" value="RNA_pol_sigma_r3/r4-like"/>
</dbReference>
<evidence type="ECO:0000313" key="9">
    <source>
        <dbReference type="Proteomes" id="UP001210678"/>
    </source>
</evidence>
<evidence type="ECO:0000256" key="1">
    <source>
        <dbReference type="ARBA" id="ARBA00010641"/>
    </source>
</evidence>
<evidence type="ECO:0000256" key="3">
    <source>
        <dbReference type="ARBA" id="ARBA00023082"/>
    </source>
</evidence>
<evidence type="ECO:0000259" key="6">
    <source>
        <dbReference type="Pfam" id="PF04542"/>
    </source>
</evidence>